<dbReference type="Pfam" id="PF07715">
    <property type="entry name" value="Plug"/>
    <property type="match status" value="1"/>
</dbReference>
<keyword evidence="6 8" id="KW-0472">Membrane</keyword>
<dbReference type="InterPro" id="IPR036942">
    <property type="entry name" value="Beta-barrel_TonB_sf"/>
</dbReference>
<dbReference type="PANTHER" id="PTHR30069">
    <property type="entry name" value="TONB-DEPENDENT OUTER MEMBRANE RECEPTOR"/>
    <property type="match status" value="1"/>
</dbReference>
<evidence type="ECO:0000256" key="3">
    <source>
        <dbReference type="ARBA" id="ARBA00022452"/>
    </source>
</evidence>
<keyword evidence="10" id="KW-0732">Signal</keyword>
<dbReference type="SUPFAM" id="SSF56935">
    <property type="entry name" value="Porins"/>
    <property type="match status" value="1"/>
</dbReference>
<dbReference type="InterPro" id="IPR000531">
    <property type="entry name" value="Beta-barrel_TonB"/>
</dbReference>
<dbReference type="InterPro" id="IPR012910">
    <property type="entry name" value="Plug_dom"/>
</dbReference>
<evidence type="ECO:0000313" key="13">
    <source>
        <dbReference type="EMBL" id="MEX1668327.1"/>
    </source>
</evidence>
<dbReference type="Gene3D" id="2.170.130.10">
    <property type="entry name" value="TonB-dependent receptor, plug domain"/>
    <property type="match status" value="1"/>
</dbReference>
<dbReference type="RefSeq" id="WP_368380612.1">
    <property type="nucleotide sequence ID" value="NZ_JBFRYA010000003.1"/>
</dbReference>
<dbReference type="Pfam" id="PF00593">
    <property type="entry name" value="TonB_dep_Rec_b-barrel"/>
    <property type="match status" value="1"/>
</dbReference>
<comment type="subcellular location">
    <subcellularLocation>
        <location evidence="1 8">Cell outer membrane</location>
        <topology evidence="1 8">Multi-pass membrane protein</topology>
    </subcellularLocation>
</comment>
<organism evidence="13 14">
    <name type="scientific">Zhongshania guokunii</name>
    <dbReference type="NCBI Taxonomy" id="641783"/>
    <lineage>
        <taxon>Bacteria</taxon>
        <taxon>Pseudomonadati</taxon>
        <taxon>Pseudomonadota</taxon>
        <taxon>Gammaproteobacteria</taxon>
        <taxon>Cellvibrionales</taxon>
        <taxon>Spongiibacteraceae</taxon>
        <taxon>Zhongshania</taxon>
    </lineage>
</organism>
<feature type="domain" description="TonB-dependent receptor-like beta-barrel" evidence="11">
    <location>
        <begin position="269"/>
        <end position="657"/>
    </location>
</feature>
<gene>
    <name evidence="13" type="ORF">AB4876_05345</name>
</gene>
<evidence type="ECO:0000256" key="10">
    <source>
        <dbReference type="SAM" id="SignalP"/>
    </source>
</evidence>
<evidence type="ECO:0000256" key="4">
    <source>
        <dbReference type="ARBA" id="ARBA00022692"/>
    </source>
</evidence>
<evidence type="ECO:0000259" key="12">
    <source>
        <dbReference type="Pfam" id="PF07715"/>
    </source>
</evidence>
<evidence type="ECO:0000256" key="1">
    <source>
        <dbReference type="ARBA" id="ARBA00004571"/>
    </source>
</evidence>
<evidence type="ECO:0000256" key="2">
    <source>
        <dbReference type="ARBA" id="ARBA00022448"/>
    </source>
</evidence>
<keyword evidence="7 8" id="KW-0998">Cell outer membrane</keyword>
<name>A0ABV3U3C9_9GAMM</name>
<reference evidence="13 14" key="1">
    <citation type="journal article" date="2011" name="Int. J. Syst. Evol. Microbiol.">
        <title>Zhongshania antarctica gen. nov., sp. nov. and Zhongshania guokunii sp. nov., gammaproteobacteria respectively isolated from coastal attached (fast) ice and surface seawater of the Antarctic.</title>
        <authorList>
            <person name="Li H.J."/>
            <person name="Zhang X.Y."/>
            <person name="Chen C.X."/>
            <person name="Zhang Y.J."/>
            <person name="Gao Z.M."/>
            <person name="Yu Y."/>
            <person name="Chen X.L."/>
            <person name="Chen B."/>
            <person name="Zhang Y.Z."/>
        </authorList>
    </citation>
    <scope>NUCLEOTIDE SEQUENCE [LARGE SCALE GENOMIC DNA]</scope>
    <source>
        <strain evidence="13 14">ZS6-22T</strain>
    </source>
</reference>
<proteinExistence type="inferred from homology"/>
<keyword evidence="4 8" id="KW-0812">Transmembrane</keyword>
<evidence type="ECO:0000259" key="11">
    <source>
        <dbReference type="Pfam" id="PF00593"/>
    </source>
</evidence>
<evidence type="ECO:0000313" key="14">
    <source>
        <dbReference type="Proteomes" id="UP001557485"/>
    </source>
</evidence>
<keyword evidence="14" id="KW-1185">Reference proteome</keyword>
<dbReference type="Proteomes" id="UP001557485">
    <property type="component" value="Unassembled WGS sequence"/>
</dbReference>
<dbReference type="InterPro" id="IPR037066">
    <property type="entry name" value="Plug_dom_sf"/>
</dbReference>
<feature type="chain" id="PRO_5046514961" evidence="10">
    <location>
        <begin position="22"/>
        <end position="691"/>
    </location>
</feature>
<sequence>MNWKMIISLAGACAQPLWVVAAENSHLEHVLVTTSIHKNEAQTALPLTVLSGEELRRQAAATIGETLNHSPGLSSASFGPAVGQPVVRGQQGPRVQVLQNSLSSLDVASNSADHAVSVEPILADSIEILRGPATLLYGGGAIGGVINVIDSRVPNKAVDGFGGAGEIRHSGVDDGRSGVFRVDVGNGNWAVHIDSLYRDWGKPEIPGLAVSPRNIDDTDESSDGYIANADGRTRRSTVGSAYHFDSGYVGLSYSELDNVYGIPAAVHHHHNEDEIEEEVHEDEGAEEGVSLAVSQQRWDLAGDQHFDGFIELLRWRLAYSDYQHQEIEASGEIGTTFNKEAWTGRLELAHRPSSQLGGDWHGVVGLQWLEADFSALGEESFVPANTNRQLGIFWLEDYHAKRWSIEAGVRVDLDHLSAAGASIADYDTDSTSASLAALYDFNDSWTASLSFSSSRRAPTAEERFSNIANTAGSYVVHGATGAIEIGDAQLRSEEAQNVDLSLRAEYETVDGKLTVFSNHFQDFIYLDNTGTEFDGVDILAYRQKDAIFQGLEYELEWQVYRSASAVYSLGLFGDRISGELDNGDNAPRLPPARDGLRLNWQAQNWQADLSVVYARAQTKVGANDLSTASYQRIDATVSRVFELADVQYTVMLKARNLGDKEIRSSSSFIRDYAPEAGRGIELALQMQFGEN</sequence>
<comment type="caution">
    <text evidence="13">The sequence shown here is derived from an EMBL/GenBank/DDBJ whole genome shotgun (WGS) entry which is preliminary data.</text>
</comment>
<feature type="signal peptide" evidence="10">
    <location>
        <begin position="1"/>
        <end position="21"/>
    </location>
</feature>
<feature type="domain" description="TonB-dependent receptor plug" evidence="12">
    <location>
        <begin position="42"/>
        <end position="145"/>
    </location>
</feature>
<keyword evidence="3 8" id="KW-1134">Transmembrane beta strand</keyword>
<evidence type="ECO:0000256" key="9">
    <source>
        <dbReference type="RuleBase" id="RU003357"/>
    </source>
</evidence>
<evidence type="ECO:0000256" key="5">
    <source>
        <dbReference type="ARBA" id="ARBA00023077"/>
    </source>
</evidence>
<comment type="similarity">
    <text evidence="8 9">Belongs to the TonB-dependent receptor family.</text>
</comment>
<dbReference type="EMBL" id="JBFRYA010000003">
    <property type="protein sequence ID" value="MEX1668327.1"/>
    <property type="molecule type" value="Genomic_DNA"/>
</dbReference>
<keyword evidence="2 8" id="KW-0813">Transport</keyword>
<keyword evidence="5 9" id="KW-0798">TonB box</keyword>
<evidence type="ECO:0000256" key="8">
    <source>
        <dbReference type="PROSITE-ProRule" id="PRU01360"/>
    </source>
</evidence>
<evidence type="ECO:0000256" key="7">
    <source>
        <dbReference type="ARBA" id="ARBA00023237"/>
    </source>
</evidence>
<evidence type="ECO:0000256" key="6">
    <source>
        <dbReference type="ARBA" id="ARBA00023136"/>
    </source>
</evidence>
<dbReference type="InterPro" id="IPR039426">
    <property type="entry name" value="TonB-dep_rcpt-like"/>
</dbReference>
<dbReference type="PROSITE" id="PS52016">
    <property type="entry name" value="TONB_DEPENDENT_REC_3"/>
    <property type="match status" value="1"/>
</dbReference>
<protein>
    <submittedName>
        <fullName evidence="13">TonB-dependent receptor</fullName>
    </submittedName>
</protein>
<keyword evidence="13" id="KW-0675">Receptor</keyword>
<dbReference type="Gene3D" id="2.40.170.20">
    <property type="entry name" value="TonB-dependent receptor, beta-barrel domain"/>
    <property type="match status" value="1"/>
</dbReference>
<accession>A0ABV3U3C9</accession>
<dbReference type="PANTHER" id="PTHR30069:SF40">
    <property type="entry name" value="TONB-DEPENDENT RECEPTOR NMB0964-RELATED"/>
    <property type="match status" value="1"/>
</dbReference>